<dbReference type="Proteomes" id="UP001589832">
    <property type="component" value="Unassembled WGS sequence"/>
</dbReference>
<keyword evidence="3" id="KW-1185">Reference proteome</keyword>
<keyword evidence="1" id="KW-0732">Signal</keyword>
<evidence type="ECO:0000313" key="3">
    <source>
        <dbReference type="Proteomes" id="UP001589832"/>
    </source>
</evidence>
<dbReference type="RefSeq" id="WP_386059905.1">
    <property type="nucleotide sequence ID" value="NZ_JBHLTQ010000001.1"/>
</dbReference>
<feature type="signal peptide" evidence="1">
    <location>
        <begin position="1"/>
        <end position="20"/>
    </location>
</feature>
<name>A0ABV6Q8Q3_9FLAO</name>
<accession>A0ABV6Q8Q3</accession>
<sequence>MKFKLLCIALLFCSISFSQNNEKITTIETVEIIKDNVDEAVYYFQNNWKALREKAVERNYIESFHLMKTSFSAETPFHIVLVTTYSNKEQYEKREIHFAELIKESGNLKLLNDKKPSEFRKSVFSVEGAEHLE</sequence>
<feature type="chain" id="PRO_5046988103" evidence="1">
    <location>
        <begin position="21"/>
        <end position="133"/>
    </location>
</feature>
<dbReference type="EMBL" id="JBHLTQ010000001">
    <property type="protein sequence ID" value="MFC0603676.1"/>
    <property type="molecule type" value="Genomic_DNA"/>
</dbReference>
<protein>
    <submittedName>
        <fullName evidence="2">Uncharacterized protein</fullName>
    </submittedName>
</protein>
<evidence type="ECO:0000313" key="2">
    <source>
        <dbReference type="EMBL" id="MFC0603676.1"/>
    </source>
</evidence>
<comment type="caution">
    <text evidence="2">The sequence shown here is derived from an EMBL/GenBank/DDBJ whole genome shotgun (WGS) entry which is preliminary data.</text>
</comment>
<reference evidence="2 3" key="1">
    <citation type="submission" date="2024-09" db="EMBL/GenBank/DDBJ databases">
        <authorList>
            <person name="Sun Q."/>
            <person name="Mori K."/>
        </authorList>
    </citation>
    <scope>NUCLEOTIDE SEQUENCE [LARGE SCALE GENOMIC DNA]</scope>
    <source>
        <strain evidence="2 3">NCAIM B.02481</strain>
    </source>
</reference>
<proteinExistence type="predicted"/>
<evidence type="ECO:0000256" key="1">
    <source>
        <dbReference type="SAM" id="SignalP"/>
    </source>
</evidence>
<organism evidence="2 3">
    <name type="scientific">Winogradskyella pulchriflava</name>
    <dbReference type="NCBI Taxonomy" id="1110688"/>
    <lineage>
        <taxon>Bacteria</taxon>
        <taxon>Pseudomonadati</taxon>
        <taxon>Bacteroidota</taxon>
        <taxon>Flavobacteriia</taxon>
        <taxon>Flavobacteriales</taxon>
        <taxon>Flavobacteriaceae</taxon>
        <taxon>Winogradskyella</taxon>
    </lineage>
</organism>
<gene>
    <name evidence="2" type="ORF">ACFFGA_03855</name>
</gene>